<reference evidence="2" key="1">
    <citation type="submission" date="2023-07" db="EMBL/GenBank/DDBJ databases">
        <title>draft genome sequence of fig (Ficus carica).</title>
        <authorList>
            <person name="Takahashi T."/>
            <person name="Nishimura K."/>
        </authorList>
    </citation>
    <scope>NUCLEOTIDE SEQUENCE</scope>
</reference>
<organism evidence="2 3">
    <name type="scientific">Ficus carica</name>
    <name type="common">Common fig</name>
    <dbReference type="NCBI Taxonomy" id="3494"/>
    <lineage>
        <taxon>Eukaryota</taxon>
        <taxon>Viridiplantae</taxon>
        <taxon>Streptophyta</taxon>
        <taxon>Embryophyta</taxon>
        <taxon>Tracheophyta</taxon>
        <taxon>Spermatophyta</taxon>
        <taxon>Magnoliopsida</taxon>
        <taxon>eudicotyledons</taxon>
        <taxon>Gunneridae</taxon>
        <taxon>Pentapetalae</taxon>
        <taxon>rosids</taxon>
        <taxon>fabids</taxon>
        <taxon>Rosales</taxon>
        <taxon>Moraceae</taxon>
        <taxon>Ficeae</taxon>
        <taxon>Ficus</taxon>
    </lineage>
</organism>
<dbReference type="EMBL" id="BTGU01000073">
    <property type="protein sequence ID" value="GMN57832.1"/>
    <property type="molecule type" value="Genomic_DNA"/>
</dbReference>
<keyword evidence="3" id="KW-1185">Reference proteome</keyword>
<evidence type="ECO:0000313" key="3">
    <source>
        <dbReference type="Proteomes" id="UP001187192"/>
    </source>
</evidence>
<dbReference type="Proteomes" id="UP001187192">
    <property type="component" value="Unassembled WGS sequence"/>
</dbReference>
<accession>A0AA88IZH4</accession>
<name>A0AA88IZH4_FICCA</name>
<evidence type="ECO:0000256" key="1">
    <source>
        <dbReference type="SAM" id="MobiDB-lite"/>
    </source>
</evidence>
<gene>
    <name evidence="2" type="ORF">TIFTF001_026930</name>
</gene>
<proteinExistence type="predicted"/>
<evidence type="ECO:0000313" key="2">
    <source>
        <dbReference type="EMBL" id="GMN57832.1"/>
    </source>
</evidence>
<feature type="region of interest" description="Disordered" evidence="1">
    <location>
        <begin position="112"/>
        <end position="159"/>
    </location>
</feature>
<dbReference type="AlphaFoldDB" id="A0AA88IZH4"/>
<protein>
    <submittedName>
        <fullName evidence="2">Uncharacterized protein</fullName>
    </submittedName>
</protein>
<sequence length="159" mass="17601">MSLTRLCPSAFHECRLQYDLHRKKSRSVPFPTVRCSTGHSLPSSGPDISSLAFPHHQEHVGNPTKPVANIITDGRGFRMGEGFLKKLWRKAWQRREAWQRRAIRVERGKLVRGSGGRRGSERKMEASAVGGRTGGGGRTGDGERRGGGGRERLAEGDKE</sequence>
<feature type="compositionally biased region" description="Basic and acidic residues" evidence="1">
    <location>
        <begin position="140"/>
        <end position="159"/>
    </location>
</feature>
<comment type="caution">
    <text evidence="2">The sequence shown here is derived from an EMBL/GenBank/DDBJ whole genome shotgun (WGS) entry which is preliminary data.</text>
</comment>